<evidence type="ECO:0000256" key="1">
    <source>
        <dbReference type="SAM" id="Phobius"/>
    </source>
</evidence>
<feature type="transmembrane region" description="Helical" evidence="1">
    <location>
        <begin position="6"/>
        <end position="24"/>
    </location>
</feature>
<name>A0A1G7Z2F2_9SPHI</name>
<dbReference type="EMBL" id="FNCG01000006">
    <property type="protein sequence ID" value="SDH02873.1"/>
    <property type="molecule type" value="Genomic_DNA"/>
</dbReference>
<protein>
    <submittedName>
        <fullName evidence="2">Uncharacterized protein</fullName>
    </submittedName>
</protein>
<keyword evidence="1" id="KW-0472">Membrane</keyword>
<keyword evidence="1" id="KW-1133">Transmembrane helix</keyword>
<dbReference type="Proteomes" id="UP000199705">
    <property type="component" value="Unassembled WGS sequence"/>
</dbReference>
<keyword evidence="1" id="KW-0812">Transmembrane</keyword>
<sequence>MKEEYWYFGGLVLFYFGRLLYLYYQKRCYRKTGEEIADYRYERYLELRDEIFALKFEDLGIEAPNEEETAFALILEMHTYAVLQAVVAFSDGKVWAFNTANARKNVGDNKAVDLRSAAIEAVVAAQYHFARMRRRDADTLLPGHIKLHIITNQDIYSVGDRINEMLHESSEWAELITKAFAVADELNDAANRKSLKRVYTKIAVKRSKPANF</sequence>
<keyword evidence="3" id="KW-1185">Reference proteome</keyword>
<dbReference type="AlphaFoldDB" id="A0A1G7Z2F2"/>
<evidence type="ECO:0000313" key="3">
    <source>
        <dbReference type="Proteomes" id="UP000199705"/>
    </source>
</evidence>
<dbReference type="STRING" id="551996.SAMN05192573_106125"/>
<gene>
    <name evidence="2" type="ORF">SAMN05192573_106125</name>
</gene>
<proteinExistence type="predicted"/>
<accession>A0A1G7Z2F2</accession>
<reference evidence="3" key="1">
    <citation type="submission" date="2016-10" db="EMBL/GenBank/DDBJ databases">
        <authorList>
            <person name="Varghese N."/>
            <person name="Submissions S."/>
        </authorList>
    </citation>
    <scope>NUCLEOTIDE SEQUENCE [LARGE SCALE GENOMIC DNA]</scope>
    <source>
        <strain evidence="3">Gh-67</strain>
    </source>
</reference>
<organism evidence="2 3">
    <name type="scientific">Mucilaginibacter gossypii</name>
    <dbReference type="NCBI Taxonomy" id="551996"/>
    <lineage>
        <taxon>Bacteria</taxon>
        <taxon>Pseudomonadati</taxon>
        <taxon>Bacteroidota</taxon>
        <taxon>Sphingobacteriia</taxon>
        <taxon>Sphingobacteriales</taxon>
        <taxon>Sphingobacteriaceae</taxon>
        <taxon>Mucilaginibacter</taxon>
    </lineage>
</organism>
<evidence type="ECO:0000313" key="2">
    <source>
        <dbReference type="EMBL" id="SDH02873.1"/>
    </source>
</evidence>
<dbReference type="RefSeq" id="WP_143020757.1">
    <property type="nucleotide sequence ID" value="NZ_FNCG01000006.1"/>
</dbReference>